<organism evidence="2">
    <name type="scientific">marine sediment metagenome</name>
    <dbReference type="NCBI Taxonomy" id="412755"/>
    <lineage>
        <taxon>unclassified sequences</taxon>
        <taxon>metagenomes</taxon>
        <taxon>ecological metagenomes</taxon>
    </lineage>
</organism>
<proteinExistence type="predicted"/>
<feature type="transmembrane region" description="Helical" evidence="1">
    <location>
        <begin position="181"/>
        <end position="199"/>
    </location>
</feature>
<dbReference type="EMBL" id="LAZR01041141">
    <property type="protein sequence ID" value="KKL12736.1"/>
    <property type="molecule type" value="Genomic_DNA"/>
</dbReference>
<sequence length="204" mass="22649">MMRVSLDDTEWTVPNQYESGVYRWTIIFKIFPIPFISGVVAALIAQRAADEDQLNQSLRDQGISGTATLIDKNVTLTKEWWGTAVSRVTIDYTVAFTPIQLGASLALNHRAMLFAWTALIPFIPIIKVALLALVALVLIWKVESVIRRVFGPKEYTPYQPGDCAKGWVYDANKDRCVKTGGIQDILLLGGLAVAVLLVTQRRKG</sequence>
<keyword evidence="1" id="KW-1133">Transmembrane helix</keyword>
<feature type="transmembrane region" description="Helical" evidence="1">
    <location>
        <begin position="20"/>
        <end position="45"/>
    </location>
</feature>
<protein>
    <submittedName>
        <fullName evidence="2">Uncharacterized protein</fullName>
    </submittedName>
</protein>
<accession>A0A0F9D4M3</accession>
<evidence type="ECO:0000256" key="1">
    <source>
        <dbReference type="SAM" id="Phobius"/>
    </source>
</evidence>
<dbReference type="AlphaFoldDB" id="A0A0F9D4M3"/>
<name>A0A0F9D4M3_9ZZZZ</name>
<keyword evidence="1" id="KW-0812">Transmembrane</keyword>
<reference evidence="2" key="1">
    <citation type="journal article" date="2015" name="Nature">
        <title>Complex archaea that bridge the gap between prokaryotes and eukaryotes.</title>
        <authorList>
            <person name="Spang A."/>
            <person name="Saw J.H."/>
            <person name="Jorgensen S.L."/>
            <person name="Zaremba-Niedzwiedzka K."/>
            <person name="Martijn J."/>
            <person name="Lind A.E."/>
            <person name="van Eijk R."/>
            <person name="Schleper C."/>
            <person name="Guy L."/>
            <person name="Ettema T.J."/>
        </authorList>
    </citation>
    <scope>NUCLEOTIDE SEQUENCE</scope>
</reference>
<evidence type="ECO:0000313" key="2">
    <source>
        <dbReference type="EMBL" id="KKL12736.1"/>
    </source>
</evidence>
<gene>
    <name evidence="2" type="ORF">LCGC14_2532790</name>
</gene>
<comment type="caution">
    <text evidence="2">The sequence shown here is derived from an EMBL/GenBank/DDBJ whole genome shotgun (WGS) entry which is preliminary data.</text>
</comment>
<keyword evidence="1" id="KW-0472">Membrane</keyword>
<feature type="transmembrane region" description="Helical" evidence="1">
    <location>
        <begin position="113"/>
        <end position="140"/>
    </location>
</feature>